<comment type="caution">
    <text evidence="2">The sequence shown here is derived from an EMBL/GenBank/DDBJ whole genome shotgun (WGS) entry which is preliminary data.</text>
</comment>
<feature type="region of interest" description="Disordered" evidence="1">
    <location>
        <begin position="40"/>
        <end position="99"/>
    </location>
</feature>
<evidence type="ECO:0000256" key="1">
    <source>
        <dbReference type="SAM" id="MobiDB-lite"/>
    </source>
</evidence>
<feature type="non-terminal residue" evidence="2">
    <location>
        <position position="304"/>
    </location>
</feature>
<evidence type="ECO:0000313" key="3">
    <source>
        <dbReference type="Proteomes" id="UP000601435"/>
    </source>
</evidence>
<dbReference type="Proteomes" id="UP000601435">
    <property type="component" value="Unassembled WGS sequence"/>
</dbReference>
<protein>
    <submittedName>
        <fullName evidence="2">Uncharacterized protein</fullName>
    </submittedName>
</protein>
<organism evidence="2 3">
    <name type="scientific">Symbiodinium necroappetens</name>
    <dbReference type="NCBI Taxonomy" id="1628268"/>
    <lineage>
        <taxon>Eukaryota</taxon>
        <taxon>Sar</taxon>
        <taxon>Alveolata</taxon>
        <taxon>Dinophyceae</taxon>
        <taxon>Suessiales</taxon>
        <taxon>Symbiodiniaceae</taxon>
        <taxon>Symbiodinium</taxon>
    </lineage>
</organism>
<accession>A0A813CAB7</accession>
<feature type="compositionally biased region" description="Low complexity" evidence="1">
    <location>
        <begin position="62"/>
        <end position="71"/>
    </location>
</feature>
<feature type="compositionally biased region" description="Basic and acidic residues" evidence="1">
    <location>
        <begin position="90"/>
        <end position="99"/>
    </location>
</feature>
<sequence length="304" mass="33584">YHSKGRDGTELIYGRDNMAKPVRDLQDVLLQVALGKFDPDATRSGYFLKRGGPPDGEALPQEEVLSESSSEASEDAEDVDHEAAESAADELGRQWEPDQGLREELASVPLFRNRETRFIHVAASEEGAALSVDPAQSVHVRGMANYSESQSVLQSRLGAVGFSDVDIQAILPEVGNLRRLAFISSFTPGQTDEGPLMEVLKDILKRDLTISDKANWRAVYNEAFAIVTAEMKQRIEKADPEATVRPLSQPERSERYERQAKKLVGISLKGPLEPSDALVDLAVASYEANELRYIPWEKCVSKEA</sequence>
<dbReference type="AlphaFoldDB" id="A0A813CAB7"/>
<proteinExistence type="predicted"/>
<evidence type="ECO:0000313" key="2">
    <source>
        <dbReference type="EMBL" id="CAE7939944.1"/>
    </source>
</evidence>
<name>A0A813CAB7_9DINO</name>
<reference evidence="2" key="1">
    <citation type="submission" date="2021-02" db="EMBL/GenBank/DDBJ databases">
        <authorList>
            <person name="Dougan E. K."/>
            <person name="Rhodes N."/>
            <person name="Thang M."/>
            <person name="Chan C."/>
        </authorList>
    </citation>
    <scope>NUCLEOTIDE SEQUENCE</scope>
</reference>
<feature type="non-terminal residue" evidence="2">
    <location>
        <position position="1"/>
    </location>
</feature>
<dbReference type="EMBL" id="CAJNJA010090019">
    <property type="protein sequence ID" value="CAE7939944.1"/>
    <property type="molecule type" value="Genomic_DNA"/>
</dbReference>
<dbReference type="OrthoDB" id="10544945at2759"/>
<keyword evidence="3" id="KW-1185">Reference proteome</keyword>
<gene>
    <name evidence="2" type="ORF">SNEC2469_LOCUS33698</name>
</gene>